<dbReference type="NCBIfam" id="TIGR00360">
    <property type="entry name" value="ComEC_N-term"/>
    <property type="match status" value="1"/>
</dbReference>
<dbReference type="AlphaFoldDB" id="A0A5J4S3S7"/>
<feature type="transmembrane region" description="Helical" evidence="6">
    <location>
        <begin position="336"/>
        <end position="353"/>
    </location>
</feature>
<feature type="transmembrane region" description="Helical" evidence="6">
    <location>
        <begin position="360"/>
        <end position="380"/>
    </location>
</feature>
<feature type="transmembrane region" description="Helical" evidence="6">
    <location>
        <begin position="36"/>
        <end position="57"/>
    </location>
</feature>
<evidence type="ECO:0000259" key="7">
    <source>
        <dbReference type="Pfam" id="PF03772"/>
    </source>
</evidence>
<feature type="transmembrane region" description="Helical" evidence="6">
    <location>
        <begin position="262"/>
        <end position="281"/>
    </location>
</feature>
<evidence type="ECO:0000313" key="9">
    <source>
        <dbReference type="EMBL" id="KAA6339973.1"/>
    </source>
</evidence>
<dbReference type="InterPro" id="IPR004477">
    <property type="entry name" value="ComEC_N"/>
</dbReference>
<comment type="caution">
    <text evidence="9">The sequence shown here is derived from an EMBL/GenBank/DDBJ whole genome shotgun (WGS) entry which is preliminary data.</text>
</comment>
<comment type="subcellular location">
    <subcellularLocation>
        <location evidence="1">Cell membrane</location>
        <topology evidence="1">Multi-pass membrane protein</topology>
    </subcellularLocation>
</comment>
<feature type="transmembrane region" description="Helical" evidence="6">
    <location>
        <begin position="487"/>
        <end position="506"/>
    </location>
</feature>
<dbReference type="GO" id="GO:0005886">
    <property type="term" value="C:plasma membrane"/>
    <property type="evidence" value="ECO:0007669"/>
    <property type="project" value="UniProtKB-SubCell"/>
</dbReference>
<keyword evidence="5 6" id="KW-0472">Membrane</keyword>
<dbReference type="InterPro" id="IPR025405">
    <property type="entry name" value="DUF4131"/>
</dbReference>
<keyword evidence="4 6" id="KW-1133">Transmembrane helix</keyword>
<gene>
    <name evidence="9" type="ORF">EZS27_012139</name>
</gene>
<feature type="non-terminal residue" evidence="9">
    <location>
        <position position="1"/>
    </location>
</feature>
<feature type="transmembrane region" description="Helical" evidence="6">
    <location>
        <begin position="513"/>
        <end position="534"/>
    </location>
</feature>
<sequence>LVLNRLHCYPFLRILIPFTIGIVIGDYLFFHSQHVWLQPFALLFICSALFLPASCLFKKYSLRWLFGISIYICLFSAGISLTSWQLQQTLYTFPPSESVYRAVITDKPEIKERTVLCRTRLLENRHLSSVVFPRKNILLYLPKDSTSISLQNGNEILFSALLSPPRNNYHLGAFDYARYLTRKTISGTGFVKKDNWTVRHHNPHRSLRQMASSCREQILTLYTKLGFQSDEFAVLSALTVGYKEELSEEIRESYSVSGASHVLALSGLHIGLLYGLLLFFLKRIPFNSVGVRIFRIAIILTTLWGFAFVTGLSPSVVRSVLMFSLFAFSEFKTGKYISMNILAAAALLMLLYNPCWIFDIGFQLSFCAVAAILLIHSRLYRIWKVNNRIIRYFWGIVTVSLAAQIGVTPLILLYFSRFSTYFLLTNLFVIVLVTAIMYVATVMLMVSSFPTISYVISTIVEKLIKTLNFTVRQIEQIPFASINNVQIHPLDAFSLYLIIILCLCYLQSRKAKYLMGVLICVLLINSFWVLRMFIHFSC</sequence>
<name>A0A5J4S3S7_9ZZZZ</name>
<feature type="transmembrane region" description="Helical" evidence="6">
    <location>
        <begin position="12"/>
        <end position="30"/>
    </location>
</feature>
<dbReference type="Pfam" id="PF03772">
    <property type="entry name" value="Competence"/>
    <property type="match status" value="1"/>
</dbReference>
<feature type="domain" description="ComEC/Rec2-related protein" evidence="7">
    <location>
        <begin position="238"/>
        <end position="508"/>
    </location>
</feature>
<dbReference type="InterPro" id="IPR052159">
    <property type="entry name" value="Competence_DNA_uptake"/>
</dbReference>
<evidence type="ECO:0000259" key="8">
    <source>
        <dbReference type="Pfam" id="PF13567"/>
    </source>
</evidence>
<keyword evidence="2" id="KW-1003">Cell membrane</keyword>
<organism evidence="9">
    <name type="scientific">termite gut metagenome</name>
    <dbReference type="NCBI Taxonomy" id="433724"/>
    <lineage>
        <taxon>unclassified sequences</taxon>
        <taxon>metagenomes</taxon>
        <taxon>organismal metagenomes</taxon>
    </lineage>
</organism>
<evidence type="ECO:0000256" key="3">
    <source>
        <dbReference type="ARBA" id="ARBA00022692"/>
    </source>
</evidence>
<feature type="domain" description="DUF4131" evidence="8">
    <location>
        <begin position="39"/>
        <end position="195"/>
    </location>
</feature>
<keyword evidence="3 6" id="KW-0812">Transmembrane</keyword>
<dbReference type="EMBL" id="SNRY01000494">
    <property type="protein sequence ID" value="KAA6339973.1"/>
    <property type="molecule type" value="Genomic_DNA"/>
</dbReference>
<dbReference type="Pfam" id="PF13567">
    <property type="entry name" value="DUF4131"/>
    <property type="match status" value="1"/>
</dbReference>
<feature type="transmembrane region" description="Helical" evidence="6">
    <location>
        <begin position="293"/>
        <end position="316"/>
    </location>
</feature>
<protein>
    <recommendedName>
        <fullName evidence="10">ComEC/Rec2-related protein domain-containing protein</fullName>
    </recommendedName>
</protein>
<dbReference type="PANTHER" id="PTHR30619">
    <property type="entry name" value="DNA INTERNALIZATION/COMPETENCE PROTEIN COMEC/REC2"/>
    <property type="match status" value="1"/>
</dbReference>
<evidence type="ECO:0000256" key="4">
    <source>
        <dbReference type="ARBA" id="ARBA00022989"/>
    </source>
</evidence>
<evidence type="ECO:0000256" key="6">
    <source>
        <dbReference type="SAM" id="Phobius"/>
    </source>
</evidence>
<evidence type="ECO:0000256" key="5">
    <source>
        <dbReference type="ARBA" id="ARBA00023136"/>
    </source>
</evidence>
<feature type="transmembrane region" description="Helical" evidence="6">
    <location>
        <begin position="392"/>
        <end position="415"/>
    </location>
</feature>
<evidence type="ECO:0000256" key="2">
    <source>
        <dbReference type="ARBA" id="ARBA00022475"/>
    </source>
</evidence>
<reference evidence="9" key="1">
    <citation type="submission" date="2019-03" db="EMBL/GenBank/DDBJ databases">
        <title>Single cell metagenomics reveals metabolic interactions within the superorganism composed of flagellate Streblomastix strix and complex community of Bacteroidetes bacteria on its surface.</title>
        <authorList>
            <person name="Treitli S.C."/>
            <person name="Kolisko M."/>
            <person name="Husnik F."/>
            <person name="Keeling P."/>
            <person name="Hampl V."/>
        </authorList>
    </citation>
    <scope>NUCLEOTIDE SEQUENCE</scope>
    <source>
        <strain evidence="9">STM</strain>
    </source>
</reference>
<feature type="transmembrane region" description="Helical" evidence="6">
    <location>
        <begin position="422"/>
        <end position="446"/>
    </location>
</feature>
<proteinExistence type="predicted"/>
<accession>A0A5J4S3S7</accession>
<dbReference type="PANTHER" id="PTHR30619:SF1">
    <property type="entry name" value="RECOMBINATION PROTEIN 2"/>
    <property type="match status" value="1"/>
</dbReference>
<evidence type="ECO:0000256" key="1">
    <source>
        <dbReference type="ARBA" id="ARBA00004651"/>
    </source>
</evidence>
<feature type="transmembrane region" description="Helical" evidence="6">
    <location>
        <begin position="64"/>
        <end position="86"/>
    </location>
</feature>
<evidence type="ECO:0008006" key="10">
    <source>
        <dbReference type="Google" id="ProtNLM"/>
    </source>
</evidence>